<name>A0A1X2J361_9FUNG</name>
<dbReference type="EMBL" id="MCGE01000001">
    <property type="protein sequence ID" value="ORZ25674.1"/>
    <property type="molecule type" value="Genomic_DNA"/>
</dbReference>
<evidence type="ECO:0000313" key="1">
    <source>
        <dbReference type="EMBL" id="ORZ25674.1"/>
    </source>
</evidence>
<dbReference type="Proteomes" id="UP000193560">
    <property type="component" value="Unassembled WGS sequence"/>
</dbReference>
<organism evidence="1 2">
    <name type="scientific">Absidia repens</name>
    <dbReference type="NCBI Taxonomy" id="90262"/>
    <lineage>
        <taxon>Eukaryota</taxon>
        <taxon>Fungi</taxon>
        <taxon>Fungi incertae sedis</taxon>
        <taxon>Mucoromycota</taxon>
        <taxon>Mucoromycotina</taxon>
        <taxon>Mucoromycetes</taxon>
        <taxon>Mucorales</taxon>
        <taxon>Cunninghamellaceae</taxon>
        <taxon>Absidia</taxon>
    </lineage>
</organism>
<protein>
    <submittedName>
        <fullName evidence="1">Uncharacterized protein</fullName>
    </submittedName>
</protein>
<gene>
    <name evidence="1" type="ORF">BCR42DRAFT_400646</name>
</gene>
<keyword evidence="2" id="KW-1185">Reference proteome</keyword>
<dbReference type="OrthoDB" id="10491047at2759"/>
<reference evidence="1 2" key="1">
    <citation type="submission" date="2016-07" db="EMBL/GenBank/DDBJ databases">
        <title>Pervasive Adenine N6-methylation of Active Genes in Fungi.</title>
        <authorList>
            <consortium name="DOE Joint Genome Institute"/>
            <person name="Mondo S.J."/>
            <person name="Dannebaum R.O."/>
            <person name="Kuo R.C."/>
            <person name="Labutti K."/>
            <person name="Haridas S."/>
            <person name="Kuo A."/>
            <person name="Salamov A."/>
            <person name="Ahrendt S.R."/>
            <person name="Lipzen A."/>
            <person name="Sullivan W."/>
            <person name="Andreopoulos W.B."/>
            <person name="Clum A."/>
            <person name="Lindquist E."/>
            <person name="Daum C."/>
            <person name="Ramamoorthy G.K."/>
            <person name="Gryganskyi A."/>
            <person name="Culley D."/>
            <person name="Magnuson J.K."/>
            <person name="James T.Y."/>
            <person name="O'Malley M.A."/>
            <person name="Stajich J.E."/>
            <person name="Spatafora J.W."/>
            <person name="Visel A."/>
            <person name="Grigoriev I.V."/>
        </authorList>
    </citation>
    <scope>NUCLEOTIDE SEQUENCE [LARGE SCALE GENOMIC DNA]</scope>
    <source>
        <strain evidence="1 2">NRRL 1336</strain>
    </source>
</reference>
<dbReference type="AlphaFoldDB" id="A0A1X2J361"/>
<comment type="caution">
    <text evidence="1">The sequence shown here is derived from an EMBL/GenBank/DDBJ whole genome shotgun (WGS) entry which is preliminary data.</text>
</comment>
<accession>A0A1X2J361</accession>
<proteinExistence type="predicted"/>
<evidence type="ECO:0000313" key="2">
    <source>
        <dbReference type="Proteomes" id="UP000193560"/>
    </source>
</evidence>
<sequence>MVVDNTNIHRSSSFPSVVKQWLLLMPFTHSPINSNSDDCHRRHHRHNNSLFESTYISFPDYEALQQPELGKSSKEYSSQEHS</sequence>